<keyword evidence="1" id="KW-0285">Flavoprotein</keyword>
<keyword evidence="6" id="KW-1185">Reference proteome</keyword>
<evidence type="ECO:0000256" key="1">
    <source>
        <dbReference type="ARBA" id="ARBA00022630"/>
    </source>
</evidence>
<dbReference type="InterPro" id="IPR029479">
    <property type="entry name" value="Nitroreductase"/>
</dbReference>
<dbReference type="EMBL" id="RWIS01000011">
    <property type="protein sequence ID" value="RSK29934.1"/>
    <property type="molecule type" value="Genomic_DNA"/>
</dbReference>
<dbReference type="PANTHER" id="PTHR23026:SF90">
    <property type="entry name" value="IODOTYROSINE DEIODINASE 1"/>
    <property type="match status" value="1"/>
</dbReference>
<protein>
    <submittedName>
        <fullName evidence="5">Nitroreductase family protein</fullName>
    </submittedName>
</protein>
<evidence type="ECO:0000256" key="3">
    <source>
        <dbReference type="ARBA" id="ARBA00023002"/>
    </source>
</evidence>
<dbReference type="InterPro" id="IPR000415">
    <property type="entry name" value="Nitroreductase-like"/>
</dbReference>
<feature type="domain" description="Nitroreductase" evidence="4">
    <location>
        <begin position="35"/>
        <end position="202"/>
    </location>
</feature>
<comment type="caution">
    <text evidence="5">The sequence shown here is derived from an EMBL/GenBank/DDBJ whole genome shotgun (WGS) entry which is preliminary data.</text>
</comment>
<sequence>MPVPSAYPFRPYQPLRVPVSEMERRSQLRYENFSQRRSVRDFSPEPVPRAVIENLIRVAGTAPSGANKQPWTFCAVQSPALKKQIRVAAEQEETEAYAHRMPPEWLEDLAPLGTDSHKEFLETAPWLLVVFRRIYEPQHDGSQRNNYYVNESVGLATGFLLAAAHEAGLAFLTHTPSPMNFLTRLLNRPKNERPYLLIPIGYPAPDAQVPDIHRKSLEDISAWY</sequence>
<evidence type="ECO:0000256" key="2">
    <source>
        <dbReference type="ARBA" id="ARBA00022643"/>
    </source>
</evidence>
<dbReference type="OrthoDB" id="9809288at2"/>
<name>A0A3R9LX03_9BACT</name>
<dbReference type="CDD" id="cd02144">
    <property type="entry name" value="iodotyrosine_dehalogenase"/>
    <property type="match status" value="1"/>
</dbReference>
<keyword evidence="3" id="KW-0560">Oxidoreductase</keyword>
<organism evidence="5 6">
    <name type="scientific">Hymenobacter metallilatus</name>
    <dbReference type="NCBI Taxonomy" id="2493666"/>
    <lineage>
        <taxon>Bacteria</taxon>
        <taxon>Pseudomonadati</taxon>
        <taxon>Bacteroidota</taxon>
        <taxon>Cytophagia</taxon>
        <taxon>Cytophagales</taxon>
        <taxon>Hymenobacteraceae</taxon>
        <taxon>Hymenobacter</taxon>
    </lineage>
</organism>
<keyword evidence="2" id="KW-0288">FMN</keyword>
<reference evidence="5 6" key="1">
    <citation type="submission" date="2018-12" db="EMBL/GenBank/DDBJ databases">
        <authorList>
            <person name="Feng G."/>
            <person name="Zhu H."/>
        </authorList>
    </citation>
    <scope>NUCLEOTIDE SEQUENCE [LARGE SCALE GENOMIC DNA]</scope>
    <source>
        <strain evidence="5 6">9PBR-2</strain>
    </source>
</reference>
<dbReference type="GO" id="GO:0016491">
    <property type="term" value="F:oxidoreductase activity"/>
    <property type="evidence" value="ECO:0007669"/>
    <property type="project" value="UniProtKB-KW"/>
</dbReference>
<evidence type="ECO:0000259" key="4">
    <source>
        <dbReference type="Pfam" id="PF00881"/>
    </source>
</evidence>
<dbReference type="Pfam" id="PF00881">
    <property type="entry name" value="Nitroreductase"/>
    <property type="match status" value="1"/>
</dbReference>
<dbReference type="AlphaFoldDB" id="A0A3R9LX03"/>
<dbReference type="PANTHER" id="PTHR23026">
    <property type="entry name" value="NADPH NITROREDUCTASE"/>
    <property type="match status" value="1"/>
</dbReference>
<dbReference type="InterPro" id="IPR050627">
    <property type="entry name" value="Nitroreductase/BluB"/>
</dbReference>
<dbReference type="Proteomes" id="UP000280066">
    <property type="component" value="Unassembled WGS sequence"/>
</dbReference>
<dbReference type="SUPFAM" id="SSF55469">
    <property type="entry name" value="FMN-dependent nitroreductase-like"/>
    <property type="match status" value="1"/>
</dbReference>
<gene>
    <name evidence="5" type="ORF">EI290_16495</name>
</gene>
<evidence type="ECO:0000313" key="6">
    <source>
        <dbReference type="Proteomes" id="UP000280066"/>
    </source>
</evidence>
<evidence type="ECO:0000313" key="5">
    <source>
        <dbReference type="EMBL" id="RSK29934.1"/>
    </source>
</evidence>
<dbReference type="RefSeq" id="WP_125432637.1">
    <property type="nucleotide sequence ID" value="NZ_RWIS01000011.1"/>
</dbReference>
<proteinExistence type="predicted"/>
<dbReference type="Gene3D" id="3.40.109.10">
    <property type="entry name" value="NADH Oxidase"/>
    <property type="match status" value="1"/>
</dbReference>
<accession>A0A3R9LX03</accession>